<dbReference type="Proteomes" id="UP000318422">
    <property type="component" value="Unassembled WGS sequence"/>
</dbReference>
<dbReference type="Gene3D" id="3.30.70.100">
    <property type="match status" value="1"/>
</dbReference>
<gene>
    <name evidence="2" type="ORF">ZRA01_15770</name>
</gene>
<dbReference type="PROSITE" id="PS51725">
    <property type="entry name" value="ABM"/>
    <property type="match status" value="1"/>
</dbReference>
<protein>
    <submittedName>
        <fullName evidence="2">Antibiotic biosynthesis monooxygenase</fullName>
    </submittedName>
</protein>
<dbReference type="InterPro" id="IPR011008">
    <property type="entry name" value="Dimeric_a/b-barrel"/>
</dbReference>
<dbReference type="PANTHER" id="PTHR33336">
    <property type="entry name" value="QUINOL MONOOXYGENASE YGIN-RELATED"/>
    <property type="match status" value="1"/>
</dbReference>
<feature type="domain" description="ABM" evidence="1">
    <location>
        <begin position="3"/>
        <end position="91"/>
    </location>
</feature>
<proteinExistence type="predicted"/>
<dbReference type="RefSeq" id="WP_141351047.1">
    <property type="nucleotide sequence ID" value="NZ_BJNV01000021.1"/>
</dbReference>
<evidence type="ECO:0000259" key="1">
    <source>
        <dbReference type="PROSITE" id="PS51725"/>
    </source>
</evidence>
<keyword evidence="3" id="KW-1185">Reference proteome</keyword>
<sequence>MSIRIIARLIARPDAIDALRAECLAMLEPTRKEAGCVRYELLANIANPAEFTFVEEWADQAAIDAHMATAHLKGLVANTQALLAEPLDVRLYTLA</sequence>
<comment type="caution">
    <text evidence="2">The sequence shown here is derived from an EMBL/GenBank/DDBJ whole genome shotgun (WGS) entry which is preliminary data.</text>
</comment>
<dbReference type="InterPro" id="IPR050744">
    <property type="entry name" value="AI-2_Isomerase_LsrG"/>
</dbReference>
<accession>A0A4Y4CVK0</accession>
<dbReference type="SUPFAM" id="SSF54909">
    <property type="entry name" value="Dimeric alpha+beta barrel"/>
    <property type="match status" value="1"/>
</dbReference>
<dbReference type="InterPro" id="IPR007138">
    <property type="entry name" value="ABM_dom"/>
</dbReference>
<dbReference type="GO" id="GO:0004497">
    <property type="term" value="F:monooxygenase activity"/>
    <property type="evidence" value="ECO:0007669"/>
    <property type="project" value="UniProtKB-KW"/>
</dbReference>
<organism evidence="2 3">
    <name type="scientific">Zoogloea ramigera</name>
    <dbReference type="NCBI Taxonomy" id="350"/>
    <lineage>
        <taxon>Bacteria</taxon>
        <taxon>Pseudomonadati</taxon>
        <taxon>Pseudomonadota</taxon>
        <taxon>Betaproteobacteria</taxon>
        <taxon>Rhodocyclales</taxon>
        <taxon>Zoogloeaceae</taxon>
        <taxon>Zoogloea</taxon>
    </lineage>
</organism>
<name>A0A4Y4CVK0_ZOORA</name>
<dbReference type="PANTHER" id="PTHR33336:SF15">
    <property type="entry name" value="ABM DOMAIN-CONTAINING PROTEIN"/>
    <property type="match status" value="1"/>
</dbReference>
<keyword evidence="2" id="KW-0503">Monooxygenase</keyword>
<dbReference type="OrthoDB" id="9812192at2"/>
<keyword evidence="2" id="KW-0560">Oxidoreductase</keyword>
<dbReference type="Pfam" id="PF03992">
    <property type="entry name" value="ABM"/>
    <property type="match status" value="1"/>
</dbReference>
<dbReference type="EMBL" id="BJNV01000021">
    <property type="protein sequence ID" value="GEC95504.1"/>
    <property type="molecule type" value="Genomic_DNA"/>
</dbReference>
<evidence type="ECO:0000313" key="2">
    <source>
        <dbReference type="EMBL" id="GEC95504.1"/>
    </source>
</evidence>
<evidence type="ECO:0000313" key="3">
    <source>
        <dbReference type="Proteomes" id="UP000318422"/>
    </source>
</evidence>
<reference evidence="2 3" key="1">
    <citation type="submission" date="2019-06" db="EMBL/GenBank/DDBJ databases">
        <title>Whole genome shotgun sequence of Zoogloea ramigera NBRC 15342.</title>
        <authorList>
            <person name="Hosoyama A."/>
            <person name="Uohara A."/>
            <person name="Ohji S."/>
            <person name="Ichikawa N."/>
        </authorList>
    </citation>
    <scope>NUCLEOTIDE SEQUENCE [LARGE SCALE GENOMIC DNA]</scope>
    <source>
        <strain evidence="2 3">NBRC 15342</strain>
    </source>
</reference>
<dbReference type="AlphaFoldDB" id="A0A4Y4CVK0"/>